<name>A0ACA9SUY6_9GLOM</name>
<protein>
    <submittedName>
        <fullName evidence="1">20207_t:CDS:1</fullName>
    </submittedName>
</protein>
<dbReference type="Proteomes" id="UP000789920">
    <property type="component" value="Unassembled WGS sequence"/>
</dbReference>
<reference evidence="1" key="1">
    <citation type="submission" date="2021-06" db="EMBL/GenBank/DDBJ databases">
        <authorList>
            <person name="Kallberg Y."/>
            <person name="Tangrot J."/>
            <person name="Rosling A."/>
        </authorList>
    </citation>
    <scope>NUCLEOTIDE SEQUENCE</scope>
    <source>
        <strain evidence="1">MA461A</strain>
    </source>
</reference>
<dbReference type="EMBL" id="CAJVQC010157786">
    <property type="protein sequence ID" value="CAG8847806.1"/>
    <property type="molecule type" value="Genomic_DNA"/>
</dbReference>
<keyword evidence="2" id="KW-1185">Reference proteome</keyword>
<sequence>NATAIPKFEGHIDPCDGGFTFVNPPPEDSKDSFSIKNNTKVKCEWSGSKVDTVSDFELFTSEGEQTILWQDGVKMENNSASVNIRIYVPTDTKLPATFFGRSWASSGEHNCLALT</sequence>
<feature type="non-terminal residue" evidence="1">
    <location>
        <position position="1"/>
    </location>
</feature>
<evidence type="ECO:0000313" key="1">
    <source>
        <dbReference type="EMBL" id="CAG8847806.1"/>
    </source>
</evidence>
<evidence type="ECO:0000313" key="2">
    <source>
        <dbReference type="Proteomes" id="UP000789920"/>
    </source>
</evidence>
<feature type="non-terminal residue" evidence="1">
    <location>
        <position position="115"/>
    </location>
</feature>
<proteinExistence type="predicted"/>
<comment type="caution">
    <text evidence="1">The sequence shown here is derived from an EMBL/GenBank/DDBJ whole genome shotgun (WGS) entry which is preliminary data.</text>
</comment>
<gene>
    <name evidence="1" type="ORF">RPERSI_LOCUS34815</name>
</gene>
<accession>A0ACA9SUY6</accession>
<organism evidence="1 2">
    <name type="scientific">Racocetra persica</name>
    <dbReference type="NCBI Taxonomy" id="160502"/>
    <lineage>
        <taxon>Eukaryota</taxon>
        <taxon>Fungi</taxon>
        <taxon>Fungi incertae sedis</taxon>
        <taxon>Mucoromycota</taxon>
        <taxon>Glomeromycotina</taxon>
        <taxon>Glomeromycetes</taxon>
        <taxon>Diversisporales</taxon>
        <taxon>Gigasporaceae</taxon>
        <taxon>Racocetra</taxon>
    </lineage>
</organism>